<dbReference type="AlphaFoldDB" id="A0A8D8QDD8"/>
<protein>
    <recommendedName>
        <fullName evidence="3">CCDC92/74 N-terminal domain-containing protein</fullName>
    </recommendedName>
</protein>
<sequence length="338" mass="38882">MNDLLRQNSEIPTWNRISQIELNTSYIHNQYRSIMKRLHTEIEQLKSANRDLQFQLVLLHQENQDHLAYSTASEDNQNHSTDSKKKKTMYEFDFGSRHCLLQLKCERCQQYTPLRVNCIKPDGKLKGLLGDANPNEIFGPPVEFDEKKENLLSAANSYNRSPITGPGHKYYRPNQISDHYSTNHYSMNQSCDQPYNMNNQPHTFNQGTATFSTPNNTHPDSPIAQRPFPLQRPSPAALTSPIVHKTYVLSIQEEEEEEAADQHPLSKPNKKKIQKTIVWSKRQSLETPYETEKENNIDGPPCILPPLQHWQESTCTSAVKKIQPSNSTPTLPEIFSKK</sequence>
<keyword evidence="1" id="KW-0175">Coiled coil</keyword>
<feature type="coiled-coil region" evidence="1">
    <location>
        <begin position="28"/>
        <end position="62"/>
    </location>
</feature>
<dbReference type="EMBL" id="HBUF01071689">
    <property type="protein sequence ID" value="CAG6629739.1"/>
    <property type="molecule type" value="Transcribed_RNA"/>
</dbReference>
<feature type="domain" description="CCDC92/74 N-terminal" evidence="3">
    <location>
        <begin position="15"/>
        <end position="65"/>
    </location>
</feature>
<feature type="compositionally biased region" description="Polar residues" evidence="2">
    <location>
        <begin position="318"/>
        <end position="330"/>
    </location>
</feature>
<name>A0A8D8QDD8_9HEMI</name>
<dbReference type="InterPro" id="IPR039496">
    <property type="entry name" value="CCDC92/74_N"/>
</dbReference>
<feature type="region of interest" description="Disordered" evidence="2">
    <location>
        <begin position="318"/>
        <end position="338"/>
    </location>
</feature>
<evidence type="ECO:0000313" key="4">
    <source>
        <dbReference type="EMBL" id="CAG6629739.1"/>
    </source>
</evidence>
<evidence type="ECO:0000256" key="1">
    <source>
        <dbReference type="SAM" id="Coils"/>
    </source>
</evidence>
<reference evidence="4" key="1">
    <citation type="submission" date="2021-05" db="EMBL/GenBank/DDBJ databases">
        <authorList>
            <person name="Alioto T."/>
            <person name="Alioto T."/>
            <person name="Gomez Garrido J."/>
        </authorList>
    </citation>
    <scope>NUCLEOTIDE SEQUENCE</scope>
</reference>
<feature type="region of interest" description="Disordered" evidence="2">
    <location>
        <begin position="283"/>
        <end position="305"/>
    </location>
</feature>
<accession>A0A8D8QDD8</accession>
<evidence type="ECO:0000256" key="2">
    <source>
        <dbReference type="SAM" id="MobiDB-lite"/>
    </source>
</evidence>
<dbReference type="Pfam" id="PF14916">
    <property type="entry name" value="CCDC92"/>
    <property type="match status" value="1"/>
</dbReference>
<proteinExistence type="predicted"/>
<organism evidence="4">
    <name type="scientific">Cacopsylla melanoneura</name>
    <dbReference type="NCBI Taxonomy" id="428564"/>
    <lineage>
        <taxon>Eukaryota</taxon>
        <taxon>Metazoa</taxon>
        <taxon>Ecdysozoa</taxon>
        <taxon>Arthropoda</taxon>
        <taxon>Hexapoda</taxon>
        <taxon>Insecta</taxon>
        <taxon>Pterygota</taxon>
        <taxon>Neoptera</taxon>
        <taxon>Paraneoptera</taxon>
        <taxon>Hemiptera</taxon>
        <taxon>Sternorrhyncha</taxon>
        <taxon>Psylloidea</taxon>
        <taxon>Psyllidae</taxon>
        <taxon>Psyllinae</taxon>
        <taxon>Cacopsylla</taxon>
    </lineage>
</organism>
<evidence type="ECO:0000259" key="3">
    <source>
        <dbReference type="Pfam" id="PF14916"/>
    </source>
</evidence>